<dbReference type="GO" id="GO:0003899">
    <property type="term" value="F:DNA-directed RNA polymerase activity"/>
    <property type="evidence" value="ECO:0007669"/>
    <property type="project" value="InterPro"/>
</dbReference>
<dbReference type="AlphaFoldDB" id="A0A6M5YT91"/>
<dbReference type="SUPFAM" id="SSF47789">
    <property type="entry name" value="C-terminal domain of RNA polymerase alpha subunit"/>
    <property type="match status" value="1"/>
</dbReference>
<dbReference type="Pfam" id="PF03118">
    <property type="entry name" value="RNA_pol_A_CTD"/>
    <property type="match status" value="1"/>
</dbReference>
<proteinExistence type="predicted"/>
<dbReference type="Gene3D" id="1.10.150.20">
    <property type="entry name" value="5' to 3' exonuclease, C-terminal subdomain"/>
    <property type="match status" value="1"/>
</dbReference>
<dbReference type="Gene3D" id="3.40.50.300">
    <property type="entry name" value="P-loop containing nucleotide triphosphate hydrolases"/>
    <property type="match status" value="1"/>
</dbReference>
<reference evidence="4" key="1">
    <citation type="submission" date="2020-05" db="EMBL/GenBank/DDBJ databases">
        <title>Frigoriglobus tundricola gen. nov., sp. nov., a psychrotolerant cellulolytic planctomycete of the family Gemmataceae with two divergent copies of 16S rRNA gene.</title>
        <authorList>
            <person name="Kulichevskaya I.S."/>
            <person name="Ivanova A.A."/>
            <person name="Naumoff D.G."/>
            <person name="Beletsky A.V."/>
            <person name="Rijpstra W.I.C."/>
            <person name="Sinninghe Damste J.S."/>
            <person name="Mardanov A.V."/>
            <person name="Ravin N.V."/>
            <person name="Dedysh S.N."/>
        </authorList>
    </citation>
    <scope>NUCLEOTIDE SEQUENCE [LARGE SCALE GENOMIC DNA]</scope>
    <source>
        <strain evidence="4">PL17</strain>
    </source>
</reference>
<dbReference type="Pfam" id="PF07728">
    <property type="entry name" value="AAA_5"/>
    <property type="match status" value="1"/>
</dbReference>
<dbReference type="GO" id="GO:0003677">
    <property type="term" value="F:DNA binding"/>
    <property type="evidence" value="ECO:0007669"/>
    <property type="project" value="InterPro"/>
</dbReference>
<dbReference type="InterPro" id="IPR011704">
    <property type="entry name" value="ATPase_dyneun-rel_AAA"/>
</dbReference>
<accession>A0A6M5YT91</accession>
<dbReference type="GO" id="GO:0006351">
    <property type="term" value="P:DNA-templated transcription"/>
    <property type="evidence" value="ECO:0007669"/>
    <property type="project" value="InterPro"/>
</dbReference>
<dbReference type="Proteomes" id="UP000503447">
    <property type="component" value="Chromosome"/>
</dbReference>
<gene>
    <name evidence="3" type="ORF">FTUN_4877</name>
</gene>
<dbReference type="InterPro" id="IPR027417">
    <property type="entry name" value="P-loop_NTPase"/>
</dbReference>
<dbReference type="GO" id="GO:0005524">
    <property type="term" value="F:ATP binding"/>
    <property type="evidence" value="ECO:0007669"/>
    <property type="project" value="InterPro"/>
</dbReference>
<sequence length="328" mass="35831">MSSGPLTETVTLSQARDLIRCLSHEQSVLLLAPPGVGKSDVVRQAAAADGLECRSLLGTQIAPEDVSGVPRIVGERSVFCPPRVLLPETAGKFCLFLDELPACAPDVQKAFYSLLLERRIGEYLLPEGTWVVAAGNRAEDKALVRTISSALINRVLVLNVRIDVPEWLEWARANRVREDVIQFIEQSPEALLRPVPDKPVPFSTPRAWASLARALDLVGARGRLTAALVRALAVGRVSEDDARRFAAAWLGNPAESASLEEKLNWPLAQLELSVRATTCLESEGITVVRELIVRTDDELLEIRNFSETALREVRAKLALHGLRLGTSA</sequence>
<evidence type="ECO:0000313" key="4">
    <source>
        <dbReference type="Proteomes" id="UP000503447"/>
    </source>
</evidence>
<evidence type="ECO:0000259" key="2">
    <source>
        <dbReference type="Pfam" id="PF07728"/>
    </source>
</evidence>
<evidence type="ECO:0000259" key="1">
    <source>
        <dbReference type="Pfam" id="PF03118"/>
    </source>
</evidence>
<dbReference type="InterPro" id="IPR011260">
    <property type="entry name" value="RNAP_asu_C"/>
</dbReference>
<dbReference type="EMBL" id="CP053452">
    <property type="protein sequence ID" value="QJW97307.1"/>
    <property type="molecule type" value="Genomic_DNA"/>
</dbReference>
<feature type="domain" description="ATPase dynein-related AAA" evidence="2">
    <location>
        <begin position="28"/>
        <end position="145"/>
    </location>
</feature>
<organism evidence="3 4">
    <name type="scientific">Frigoriglobus tundricola</name>
    <dbReference type="NCBI Taxonomy" id="2774151"/>
    <lineage>
        <taxon>Bacteria</taxon>
        <taxon>Pseudomonadati</taxon>
        <taxon>Planctomycetota</taxon>
        <taxon>Planctomycetia</taxon>
        <taxon>Gemmatales</taxon>
        <taxon>Gemmataceae</taxon>
        <taxon>Frigoriglobus</taxon>
    </lineage>
</organism>
<feature type="domain" description="RNA polymerase alpha subunit C-terminal" evidence="1">
    <location>
        <begin position="259"/>
        <end position="318"/>
    </location>
</feature>
<evidence type="ECO:0000313" key="3">
    <source>
        <dbReference type="EMBL" id="QJW97307.1"/>
    </source>
</evidence>
<dbReference type="KEGG" id="ftj:FTUN_4877"/>
<name>A0A6M5YT91_9BACT</name>
<dbReference type="SUPFAM" id="SSF52540">
    <property type="entry name" value="P-loop containing nucleoside triphosphate hydrolases"/>
    <property type="match status" value="1"/>
</dbReference>
<keyword evidence="4" id="KW-1185">Reference proteome</keyword>
<protein>
    <submittedName>
        <fullName evidence="3">AAA_5 domain-containing protein</fullName>
    </submittedName>
</protein>
<dbReference type="RefSeq" id="WP_193376950.1">
    <property type="nucleotide sequence ID" value="NZ_CP053452.2"/>
</dbReference>
<dbReference type="GO" id="GO:0016887">
    <property type="term" value="F:ATP hydrolysis activity"/>
    <property type="evidence" value="ECO:0007669"/>
    <property type="project" value="InterPro"/>
</dbReference>